<evidence type="ECO:0000313" key="2">
    <source>
        <dbReference type="WBParaSite" id="ALUE_0000746301-mRNA-1"/>
    </source>
</evidence>
<name>A0A0M3HWF3_ASCLU</name>
<dbReference type="AlphaFoldDB" id="A0A0M3HWF3"/>
<protein>
    <submittedName>
        <fullName evidence="2">CENP-V/GFA domain-containing protein</fullName>
    </submittedName>
</protein>
<reference evidence="2" key="1">
    <citation type="submission" date="2017-02" db="UniProtKB">
        <authorList>
            <consortium name="WormBaseParasite"/>
        </authorList>
    </citation>
    <scope>IDENTIFICATION</scope>
</reference>
<evidence type="ECO:0000313" key="1">
    <source>
        <dbReference type="Proteomes" id="UP000036681"/>
    </source>
</evidence>
<dbReference type="WBParaSite" id="ALUE_0000746301-mRNA-1">
    <property type="protein sequence ID" value="ALUE_0000746301-mRNA-1"/>
    <property type="gene ID" value="ALUE_0000746301"/>
</dbReference>
<accession>A0A0M3HWF3</accession>
<proteinExistence type="predicted"/>
<sequence>MSNACWCSSCENCLGATWSKDSLTLRFGNSDHNAALFVHLAAGLWHFEFACIWKTRPTSIRFPLDEERQSRIEQGEQSWHLSPFSQRNAFVV</sequence>
<dbReference type="Proteomes" id="UP000036681">
    <property type="component" value="Unplaced"/>
</dbReference>
<keyword evidence="1" id="KW-1185">Reference proteome</keyword>
<organism evidence="1 2">
    <name type="scientific">Ascaris lumbricoides</name>
    <name type="common">Giant roundworm</name>
    <dbReference type="NCBI Taxonomy" id="6252"/>
    <lineage>
        <taxon>Eukaryota</taxon>
        <taxon>Metazoa</taxon>
        <taxon>Ecdysozoa</taxon>
        <taxon>Nematoda</taxon>
        <taxon>Chromadorea</taxon>
        <taxon>Rhabditida</taxon>
        <taxon>Spirurina</taxon>
        <taxon>Ascaridomorpha</taxon>
        <taxon>Ascaridoidea</taxon>
        <taxon>Ascarididae</taxon>
        <taxon>Ascaris</taxon>
    </lineage>
</organism>